<feature type="transmembrane region" description="Helical" evidence="1">
    <location>
        <begin position="142"/>
        <end position="162"/>
    </location>
</feature>
<feature type="transmembrane region" description="Helical" evidence="1">
    <location>
        <begin position="206"/>
        <end position="228"/>
    </location>
</feature>
<feature type="transmembrane region" description="Helical" evidence="1">
    <location>
        <begin position="92"/>
        <end position="111"/>
    </location>
</feature>
<dbReference type="InterPro" id="IPR018650">
    <property type="entry name" value="STSV1_Orf64"/>
</dbReference>
<feature type="transmembrane region" description="Helical" evidence="1">
    <location>
        <begin position="264"/>
        <end position="285"/>
    </location>
</feature>
<evidence type="ECO:0008006" key="4">
    <source>
        <dbReference type="Google" id="ProtNLM"/>
    </source>
</evidence>
<feature type="transmembrane region" description="Helical" evidence="1">
    <location>
        <begin position="353"/>
        <end position="379"/>
    </location>
</feature>
<evidence type="ECO:0000313" key="2">
    <source>
        <dbReference type="EMBL" id="PDQ34869.1"/>
    </source>
</evidence>
<keyword evidence="1" id="KW-0812">Transmembrane</keyword>
<keyword evidence="1" id="KW-0472">Membrane</keyword>
<name>A0A2A6FQ51_9MICO</name>
<keyword evidence="1" id="KW-1133">Transmembrane helix</keyword>
<feature type="transmembrane region" description="Helical" evidence="1">
    <location>
        <begin position="7"/>
        <end position="28"/>
    </location>
</feature>
<dbReference type="Proteomes" id="UP000219994">
    <property type="component" value="Unassembled WGS sequence"/>
</dbReference>
<feature type="transmembrane region" description="Helical" evidence="1">
    <location>
        <begin position="118"/>
        <end position="136"/>
    </location>
</feature>
<sequence length="497" mass="54114">MGRRTSLLTVYLPSCLPAIIAGVGYGLLSWARFDRMWAGIDLAIFTQAAKQYSEWQAPWSTIKSVSPFNLLGDHFSPVIALLGPVYALVPHAWVLLLVQALLIAVATFIITHTAVRQLGPVLGMLVGLIFAASWGIQGLALFDFHEVAFALPLLAAAYCALLDNRNGRAVLWSLPLMLVKEDSVFLLLGLVLVLLARRQWKLASILAAYAVGSFALIVWVIIPLIGFYGRYTYWEASAAGGVNPIVDAFHNIVTSVTSGATPMLFVVLFVGTLGVGLRSPLILGVLPNVLSRLTSPNPTYLNGDLQYNGTIAVIIAIAFVNGVLRYKRKPQSDKIPPAVKIDYRPTAITQQQVVAFAVITSTIVTVAITVFLAPAGLLVKTLAAPSEDYKTVAESLTLIPRDSRVIASDTIAAYLVDRTRLFILEKGLKDSTSLEKKFTDSTGQVINADYVVIDRRTAEEWQRTWISSLTISSPQKILAKISDHTVPLSYDIIVIKL</sequence>
<dbReference type="AlphaFoldDB" id="A0A2A6FQ51"/>
<gene>
    <name evidence="2" type="ORF">B5766_08900</name>
</gene>
<evidence type="ECO:0000313" key="3">
    <source>
        <dbReference type="Proteomes" id="UP000219994"/>
    </source>
</evidence>
<dbReference type="EMBL" id="NAEP01000044">
    <property type="protein sequence ID" value="PDQ34869.1"/>
    <property type="molecule type" value="Genomic_DNA"/>
</dbReference>
<protein>
    <recommendedName>
        <fullName evidence="4">DUF2079 domain-containing protein</fullName>
    </recommendedName>
</protein>
<accession>A0A2A6FQ51</accession>
<dbReference type="Pfam" id="PF09852">
    <property type="entry name" value="DUF2079"/>
    <property type="match status" value="1"/>
</dbReference>
<feature type="transmembrane region" description="Helical" evidence="1">
    <location>
        <begin position="305"/>
        <end position="324"/>
    </location>
</feature>
<reference evidence="3" key="1">
    <citation type="submission" date="2017-03" db="EMBL/GenBank/DDBJ databases">
        <authorList>
            <person name="Lund M.B."/>
        </authorList>
    </citation>
    <scope>NUCLEOTIDE SEQUENCE [LARGE SCALE GENOMIC DNA]</scope>
</reference>
<proteinExistence type="predicted"/>
<evidence type="ECO:0000256" key="1">
    <source>
        <dbReference type="SAM" id="Phobius"/>
    </source>
</evidence>
<organism evidence="2 3">
    <name type="scientific">Candidatus Lumbricidiphila eiseniae</name>
    <dbReference type="NCBI Taxonomy" id="1969409"/>
    <lineage>
        <taxon>Bacteria</taxon>
        <taxon>Bacillati</taxon>
        <taxon>Actinomycetota</taxon>
        <taxon>Actinomycetes</taxon>
        <taxon>Micrococcales</taxon>
        <taxon>Microbacteriaceae</taxon>
        <taxon>Candidatus Lumbricidiphila</taxon>
    </lineage>
</organism>
<comment type="caution">
    <text evidence="2">The sequence shown here is derived from an EMBL/GenBank/DDBJ whole genome shotgun (WGS) entry which is preliminary data.</text>
</comment>